<gene>
    <name evidence="1" type="ORF">BECKUNK1418G_GA0071005_105010</name>
    <name evidence="2" type="ORF">BECKUNK1418H_GA0071006_10559</name>
</gene>
<evidence type="ECO:0000313" key="2">
    <source>
        <dbReference type="EMBL" id="VFK71221.1"/>
    </source>
</evidence>
<accession>A0A451AYW6</accession>
<evidence type="ECO:0000313" key="1">
    <source>
        <dbReference type="EMBL" id="VFK64746.1"/>
    </source>
</evidence>
<name>A0A451AYW6_9GAMM</name>
<proteinExistence type="predicted"/>
<dbReference type="EMBL" id="CAADFZ010000050">
    <property type="protein sequence ID" value="VFK64746.1"/>
    <property type="molecule type" value="Genomic_DNA"/>
</dbReference>
<reference evidence="2" key="1">
    <citation type="submission" date="2019-02" db="EMBL/GenBank/DDBJ databases">
        <authorList>
            <person name="Gruber-Vodicka R. H."/>
            <person name="Seah K. B. B."/>
        </authorList>
    </citation>
    <scope>NUCLEOTIDE SEQUENCE</scope>
    <source>
        <strain evidence="2">BECK_BY19</strain>
        <strain evidence="1">BECK_BY8</strain>
    </source>
</reference>
<dbReference type="AlphaFoldDB" id="A0A451AYW6"/>
<dbReference type="EMBL" id="CAADGD010000055">
    <property type="protein sequence ID" value="VFK71221.1"/>
    <property type="molecule type" value="Genomic_DNA"/>
</dbReference>
<protein>
    <submittedName>
        <fullName evidence="2">Uncharacterized protein</fullName>
    </submittedName>
</protein>
<organism evidence="2">
    <name type="scientific">Candidatus Kentrum sp. UNK</name>
    <dbReference type="NCBI Taxonomy" id="2126344"/>
    <lineage>
        <taxon>Bacteria</taxon>
        <taxon>Pseudomonadati</taxon>
        <taxon>Pseudomonadota</taxon>
        <taxon>Gammaproteobacteria</taxon>
        <taxon>Candidatus Kentrum</taxon>
    </lineage>
</organism>
<sequence length="52" mass="5821">MLEADPVKDLWTWKRRCSQDSGATVDRAIIGAIIRASVVDPLLAKLKDKQIK</sequence>